<proteinExistence type="predicted"/>
<sequence length="82" mass="8859">MAHRTDPPRIREDDPMGNDIPNSRRTGVPFRRLDAGQCWRLFATIVDAVAGVPEGIRRTQTGPFIGADPAHGAGARTAPGLR</sequence>
<evidence type="ECO:0000256" key="1">
    <source>
        <dbReference type="SAM" id="MobiDB-lite"/>
    </source>
</evidence>
<dbReference type="AlphaFoldDB" id="A0AA92JQ65"/>
<accession>A0AA92JQ65</accession>
<protein>
    <submittedName>
        <fullName evidence="2">Uncharacterized protein</fullName>
    </submittedName>
</protein>
<organism evidence="2 3">
    <name type="scientific">Ralstonia solanacearum</name>
    <name type="common">Pseudomonas solanacearum</name>
    <dbReference type="NCBI Taxonomy" id="305"/>
    <lineage>
        <taxon>Bacteria</taxon>
        <taxon>Pseudomonadati</taxon>
        <taxon>Pseudomonadota</taxon>
        <taxon>Betaproteobacteria</taxon>
        <taxon>Burkholderiales</taxon>
        <taxon>Burkholderiaceae</taxon>
        <taxon>Ralstonia</taxon>
        <taxon>Ralstonia solanacearum species complex</taxon>
    </lineage>
</organism>
<feature type="compositionally biased region" description="Basic and acidic residues" evidence="1">
    <location>
        <begin position="1"/>
        <end position="14"/>
    </location>
</feature>
<reference evidence="3" key="1">
    <citation type="submission" date="2020-04" db="EMBL/GenBank/DDBJ databases">
        <title>Ralstonia solanacearum UW576, UW763, UW773, and UW774.</title>
        <authorList>
            <person name="Steidl O."/>
            <person name="Truchon A."/>
            <person name="Allen C."/>
        </authorList>
    </citation>
    <scope>NUCLEOTIDE SEQUENCE [LARGE SCALE GENOMIC DNA]</scope>
    <source>
        <strain evidence="3">UW774</strain>
    </source>
</reference>
<gene>
    <name evidence="2" type="ORF">HF909_03970</name>
</gene>
<evidence type="ECO:0000313" key="2">
    <source>
        <dbReference type="EMBL" id="QOK95668.1"/>
    </source>
</evidence>
<evidence type="ECO:0000313" key="3">
    <source>
        <dbReference type="Proteomes" id="UP000593970"/>
    </source>
</evidence>
<dbReference type="Proteomes" id="UP000593970">
    <property type="component" value="Chromosome"/>
</dbReference>
<feature type="region of interest" description="Disordered" evidence="1">
    <location>
        <begin position="60"/>
        <end position="82"/>
    </location>
</feature>
<feature type="region of interest" description="Disordered" evidence="1">
    <location>
        <begin position="1"/>
        <end position="28"/>
    </location>
</feature>
<dbReference type="EMBL" id="CP051169">
    <property type="protein sequence ID" value="QOK95668.1"/>
    <property type="molecule type" value="Genomic_DNA"/>
</dbReference>
<name>A0AA92JQ65_RALSL</name>